<sequence length="90" mass="9485">WLLKIVVSYIPGEVQTGGKSQKKVQKREKKGHGGEKEEVEGGGGTKEQNPEGGASDPRCGRVKPPPPASPITGSASRKPHDVTQTLVTPC</sequence>
<feature type="non-terminal residue" evidence="2">
    <location>
        <position position="1"/>
    </location>
</feature>
<comment type="caution">
    <text evidence="2">The sequence shown here is derived from an EMBL/GenBank/DDBJ whole genome shotgun (WGS) entry which is preliminary data.</text>
</comment>
<keyword evidence="3" id="KW-1185">Reference proteome</keyword>
<feature type="compositionally biased region" description="Basic residues" evidence="1">
    <location>
        <begin position="20"/>
        <end position="30"/>
    </location>
</feature>
<evidence type="ECO:0000313" key="2">
    <source>
        <dbReference type="EMBL" id="CAD1478753.1"/>
    </source>
</evidence>
<evidence type="ECO:0000313" key="3">
    <source>
        <dbReference type="Proteomes" id="UP000752696"/>
    </source>
</evidence>
<proteinExistence type="predicted"/>
<feature type="region of interest" description="Disordered" evidence="1">
    <location>
        <begin position="13"/>
        <end position="90"/>
    </location>
</feature>
<dbReference type="Proteomes" id="UP000752696">
    <property type="component" value="Unassembled WGS sequence"/>
</dbReference>
<organism evidence="2 3">
    <name type="scientific">Heterotrigona itama</name>
    <dbReference type="NCBI Taxonomy" id="395501"/>
    <lineage>
        <taxon>Eukaryota</taxon>
        <taxon>Metazoa</taxon>
        <taxon>Ecdysozoa</taxon>
        <taxon>Arthropoda</taxon>
        <taxon>Hexapoda</taxon>
        <taxon>Insecta</taxon>
        <taxon>Pterygota</taxon>
        <taxon>Neoptera</taxon>
        <taxon>Endopterygota</taxon>
        <taxon>Hymenoptera</taxon>
        <taxon>Apocrita</taxon>
        <taxon>Aculeata</taxon>
        <taxon>Apoidea</taxon>
        <taxon>Anthophila</taxon>
        <taxon>Apidae</taxon>
        <taxon>Heterotrigona</taxon>
    </lineage>
</organism>
<dbReference type="EMBL" id="CAJDYZ010010987">
    <property type="protein sequence ID" value="CAD1478753.1"/>
    <property type="molecule type" value="Genomic_DNA"/>
</dbReference>
<dbReference type="AlphaFoldDB" id="A0A6V7HDY7"/>
<feature type="non-terminal residue" evidence="2">
    <location>
        <position position="90"/>
    </location>
</feature>
<name>A0A6V7HDY7_9HYME</name>
<accession>A0A6V7HDY7</accession>
<reference evidence="2" key="1">
    <citation type="submission" date="2020-07" db="EMBL/GenBank/DDBJ databases">
        <authorList>
            <person name="Nazaruddin N."/>
        </authorList>
    </citation>
    <scope>NUCLEOTIDE SEQUENCE</scope>
</reference>
<evidence type="ECO:0000256" key="1">
    <source>
        <dbReference type="SAM" id="MobiDB-lite"/>
    </source>
</evidence>
<protein>
    <submittedName>
        <fullName evidence="2">Uncharacterized protein</fullName>
    </submittedName>
</protein>
<gene>
    <name evidence="2" type="ORF">MHI_LOCUS823748</name>
</gene>